<name>A0A933NYY4_9HYPH</name>
<evidence type="ECO:0000259" key="3">
    <source>
        <dbReference type="PROSITE" id="PS50975"/>
    </source>
</evidence>
<proteinExistence type="predicted"/>
<feature type="domain" description="ATP-grasp" evidence="3">
    <location>
        <begin position="126"/>
        <end position="310"/>
    </location>
</feature>
<dbReference type="AlphaFoldDB" id="A0A933NYY4"/>
<protein>
    <recommendedName>
        <fullName evidence="3">ATP-grasp domain-containing protein</fullName>
    </recommendedName>
</protein>
<keyword evidence="1" id="KW-0547">Nucleotide-binding</keyword>
<dbReference type="GO" id="GO:0005524">
    <property type="term" value="F:ATP binding"/>
    <property type="evidence" value="ECO:0007669"/>
    <property type="project" value="UniProtKB-UniRule"/>
</dbReference>
<organism evidence="4 5">
    <name type="scientific">Devosia nanyangense</name>
    <dbReference type="NCBI Taxonomy" id="1228055"/>
    <lineage>
        <taxon>Bacteria</taxon>
        <taxon>Pseudomonadati</taxon>
        <taxon>Pseudomonadota</taxon>
        <taxon>Alphaproteobacteria</taxon>
        <taxon>Hyphomicrobiales</taxon>
        <taxon>Devosiaceae</taxon>
        <taxon>Devosia</taxon>
    </lineage>
</organism>
<comment type="caution">
    <text evidence="4">The sequence shown here is derived from an EMBL/GenBank/DDBJ whole genome shotgun (WGS) entry which is preliminary data.</text>
</comment>
<dbReference type="Pfam" id="PF02786">
    <property type="entry name" value="CPSase_L_D2"/>
    <property type="match status" value="1"/>
</dbReference>
<keyword evidence="1" id="KW-0067">ATP-binding</keyword>
<keyword evidence="2" id="KW-0472">Membrane</keyword>
<sequence>MAGRGNRVAGGDPSLRALVFGHSFELMEPVPALLSRAGFEVCLMTTSPRLARCRHVARFVLVPRRDALVDAANREAADGYQLVVAGDDTALKQVLRSSLTPAEKLRLLPVSSDDGFGHLASKIGLSRTLSGAGVATPPFAVAASPAELGAAAAGIGYPLFLKSDFGGGGQGVRGCASEADLQSLADGMAYPLLVQKKLAGPLVDCSAFFRNGDLVTFSYSTIVEAKRGGLGPSVLRRYRPGAARDTNLIAQVRQLGRSLAANGFSSVSAIESEVDGRLSFFEADMRPTVWVEYPKYFGQDPATAIAAAFSTPASSAGDGAVPGDAEVPDAVVLPYLPRMSLWDIARNRYRCWSYYENYAGRSFAFDRVLDSSAMSTIRRLNAFFRRRWAVPRALFQRVGRKLRRRRRAGHKDTPMIRFRSPLNLALLVLGALTTIAGYLLIAPGVDLPVRWGLDLQPTATLTRNLALLQMPVAVAVIWAIFVAVRRFGNTERQPARIGTLNWTLTGVTALLVAVQLAIVVIGLSIGRAA</sequence>
<dbReference type="InterPro" id="IPR011761">
    <property type="entry name" value="ATP-grasp"/>
</dbReference>
<dbReference type="EMBL" id="JACRAF010000038">
    <property type="protein sequence ID" value="MBI4922775.1"/>
    <property type="molecule type" value="Genomic_DNA"/>
</dbReference>
<dbReference type="SUPFAM" id="SSF56059">
    <property type="entry name" value="Glutathione synthetase ATP-binding domain-like"/>
    <property type="match status" value="1"/>
</dbReference>
<dbReference type="InterPro" id="IPR005479">
    <property type="entry name" value="CPAse_ATP-bd"/>
</dbReference>
<feature type="transmembrane region" description="Helical" evidence="2">
    <location>
        <begin position="465"/>
        <end position="484"/>
    </location>
</feature>
<evidence type="ECO:0000256" key="1">
    <source>
        <dbReference type="PROSITE-ProRule" id="PRU00409"/>
    </source>
</evidence>
<dbReference type="GO" id="GO:0046872">
    <property type="term" value="F:metal ion binding"/>
    <property type="evidence" value="ECO:0007669"/>
    <property type="project" value="InterPro"/>
</dbReference>
<dbReference type="InterPro" id="IPR013815">
    <property type="entry name" value="ATP_grasp_subdomain_1"/>
</dbReference>
<gene>
    <name evidence="4" type="ORF">HY834_13595</name>
</gene>
<evidence type="ECO:0000313" key="4">
    <source>
        <dbReference type="EMBL" id="MBI4922775.1"/>
    </source>
</evidence>
<accession>A0A933NYY4</accession>
<keyword evidence="2" id="KW-1133">Transmembrane helix</keyword>
<keyword evidence="2" id="KW-0812">Transmembrane</keyword>
<evidence type="ECO:0000313" key="5">
    <source>
        <dbReference type="Proteomes" id="UP000782610"/>
    </source>
</evidence>
<feature type="transmembrane region" description="Helical" evidence="2">
    <location>
        <begin position="504"/>
        <end position="525"/>
    </location>
</feature>
<dbReference type="Proteomes" id="UP000782610">
    <property type="component" value="Unassembled WGS sequence"/>
</dbReference>
<reference evidence="4" key="1">
    <citation type="submission" date="2020-07" db="EMBL/GenBank/DDBJ databases">
        <title>Huge and variable diversity of episymbiotic CPR bacteria and DPANN archaea in groundwater ecosystems.</title>
        <authorList>
            <person name="He C.Y."/>
            <person name="Keren R."/>
            <person name="Whittaker M."/>
            <person name="Farag I.F."/>
            <person name="Doudna J."/>
            <person name="Cate J.H.D."/>
            <person name="Banfield J.F."/>
        </authorList>
    </citation>
    <scope>NUCLEOTIDE SEQUENCE</scope>
    <source>
        <strain evidence="4">NC_groundwater_1586_Pr3_B-0.1um_66_15</strain>
    </source>
</reference>
<dbReference type="Gene3D" id="3.30.1490.20">
    <property type="entry name" value="ATP-grasp fold, A domain"/>
    <property type="match status" value="1"/>
</dbReference>
<dbReference type="PROSITE" id="PS50975">
    <property type="entry name" value="ATP_GRASP"/>
    <property type="match status" value="1"/>
</dbReference>
<feature type="transmembrane region" description="Helical" evidence="2">
    <location>
        <begin position="424"/>
        <end position="445"/>
    </location>
</feature>
<evidence type="ECO:0000256" key="2">
    <source>
        <dbReference type="SAM" id="Phobius"/>
    </source>
</evidence>